<evidence type="ECO:0000313" key="4">
    <source>
        <dbReference type="EMBL" id="MCP1728573.1"/>
    </source>
</evidence>
<keyword evidence="2" id="KW-1133">Transmembrane helix</keyword>
<feature type="transmembrane region" description="Helical" evidence="2">
    <location>
        <begin position="141"/>
        <end position="159"/>
    </location>
</feature>
<evidence type="ECO:0000259" key="3">
    <source>
        <dbReference type="Pfam" id="PF14020"/>
    </source>
</evidence>
<reference evidence="4 5" key="1">
    <citation type="submission" date="2022-03" db="EMBL/GenBank/DDBJ databases">
        <title>Genomic Encyclopedia of Type Strains, Phase III (KMG-III): the genomes of soil and plant-associated and newly described type strains.</title>
        <authorList>
            <person name="Whitman W."/>
        </authorList>
    </citation>
    <scope>NUCLEOTIDE SEQUENCE [LARGE SCALE GENOMIC DNA]</scope>
    <source>
        <strain evidence="4 5">BSker1</strain>
    </source>
</reference>
<organism evidence="4 5">
    <name type="scientific">Natronospira proteinivora</name>
    <dbReference type="NCBI Taxonomy" id="1807133"/>
    <lineage>
        <taxon>Bacteria</taxon>
        <taxon>Pseudomonadati</taxon>
        <taxon>Pseudomonadota</taxon>
        <taxon>Gammaproteobacteria</taxon>
        <taxon>Natronospirales</taxon>
        <taxon>Natronospiraceae</taxon>
        <taxon>Natronospira</taxon>
    </lineage>
</organism>
<feature type="transmembrane region" description="Helical" evidence="2">
    <location>
        <begin position="117"/>
        <end position="135"/>
    </location>
</feature>
<dbReference type="RefSeq" id="WP_253451067.1">
    <property type="nucleotide sequence ID" value="NZ_JALJYF010000003.1"/>
</dbReference>
<feature type="domain" description="DUF4236" evidence="3">
    <location>
        <begin position="3"/>
        <end position="53"/>
    </location>
</feature>
<comment type="caution">
    <text evidence="4">The sequence shown here is derived from an EMBL/GenBank/DDBJ whole genome shotgun (WGS) entry which is preliminary data.</text>
</comment>
<keyword evidence="5" id="KW-1185">Reference proteome</keyword>
<proteinExistence type="predicted"/>
<sequence length="360" mass="39503">MAFYLRKSVRFGLFRFNLSKSGVGISAVVKGFRVGSGPRGNYVHMGRGGLYYRAALPPEKGSTGPKRQSSNVPRRPVEAAEESDLQEISSAEASEVVDSTSAELVEEMNRKRKMIRLWPLAVAVALVGAYFVYSADLPDIAWVPYVVVAGLLIVAAAYVDRLRKTTVILYDLEEDAESPYKDLHSAFERLSGCAVVWHISAKGGVSDQKRNAGAAFAVERIQTNLQCKDPPYVKTNVPVMAIPVGKTTLYFFPDKVLLFQSGGVGAVSYSELNVSIESTTFVEDGALPKDAKVVDYTWQYVNKKGGPDKRFNNNRQLPIALYEDLAFSSVTGLNERIQLSRTGFGEPFKSALERLSHVSG</sequence>
<dbReference type="EMBL" id="JALJYF010000003">
    <property type="protein sequence ID" value="MCP1728573.1"/>
    <property type="molecule type" value="Genomic_DNA"/>
</dbReference>
<dbReference type="Pfam" id="PF14020">
    <property type="entry name" value="DUF4236"/>
    <property type="match status" value="1"/>
</dbReference>
<name>A0ABT1GEA7_9GAMM</name>
<protein>
    <recommendedName>
        <fullName evidence="3">DUF4236 domain-containing protein</fullName>
    </recommendedName>
</protein>
<evidence type="ECO:0000313" key="5">
    <source>
        <dbReference type="Proteomes" id="UP001523550"/>
    </source>
</evidence>
<feature type="region of interest" description="Disordered" evidence="1">
    <location>
        <begin position="58"/>
        <end position="79"/>
    </location>
</feature>
<dbReference type="Proteomes" id="UP001523550">
    <property type="component" value="Unassembled WGS sequence"/>
</dbReference>
<evidence type="ECO:0000256" key="1">
    <source>
        <dbReference type="SAM" id="MobiDB-lite"/>
    </source>
</evidence>
<keyword evidence="2" id="KW-0472">Membrane</keyword>
<keyword evidence="2" id="KW-0812">Transmembrane</keyword>
<accession>A0ABT1GEA7</accession>
<evidence type="ECO:0000256" key="2">
    <source>
        <dbReference type="SAM" id="Phobius"/>
    </source>
</evidence>
<dbReference type="InterPro" id="IPR025330">
    <property type="entry name" value="DUF4236"/>
</dbReference>
<gene>
    <name evidence="4" type="ORF">J2T60_002587</name>
</gene>